<dbReference type="OrthoDB" id="9801441at2"/>
<dbReference type="InterPro" id="IPR003439">
    <property type="entry name" value="ABC_transporter-like_ATP-bd"/>
</dbReference>
<dbReference type="Pfam" id="PF00005">
    <property type="entry name" value="ABC_tran"/>
    <property type="match status" value="2"/>
</dbReference>
<accession>A0A0K1W305</accession>
<dbReference type="Proteomes" id="UP000067476">
    <property type="component" value="Chromosome"/>
</dbReference>
<dbReference type="InterPro" id="IPR051309">
    <property type="entry name" value="ABCF_ATPase"/>
</dbReference>
<dbReference type="GO" id="GO:0016887">
    <property type="term" value="F:ATP hydrolysis activity"/>
    <property type="evidence" value="ECO:0007669"/>
    <property type="project" value="InterPro"/>
</dbReference>
<dbReference type="STRING" id="216942.SLITO_v1c10940"/>
<dbReference type="GO" id="GO:0005524">
    <property type="term" value="F:ATP binding"/>
    <property type="evidence" value="ECO:0007669"/>
    <property type="project" value="UniProtKB-KW"/>
</dbReference>
<organism evidence="4 5">
    <name type="scientific">Spiroplasma litorale</name>
    <dbReference type="NCBI Taxonomy" id="216942"/>
    <lineage>
        <taxon>Bacteria</taxon>
        <taxon>Bacillati</taxon>
        <taxon>Mycoplasmatota</taxon>
        <taxon>Mollicutes</taxon>
        <taxon>Entomoplasmatales</taxon>
        <taxon>Spiroplasmataceae</taxon>
        <taxon>Spiroplasma</taxon>
    </lineage>
</organism>
<dbReference type="CDD" id="cd03221">
    <property type="entry name" value="ABCF_EF-3"/>
    <property type="match status" value="2"/>
</dbReference>
<dbReference type="KEGG" id="sll:SLITO_v1c10940"/>
<name>A0A0K1W305_9MOLU</name>
<evidence type="ECO:0000313" key="4">
    <source>
        <dbReference type="EMBL" id="AKX34705.1"/>
    </source>
</evidence>
<dbReference type="InterPro" id="IPR027417">
    <property type="entry name" value="P-loop_NTPase"/>
</dbReference>
<evidence type="ECO:0000256" key="1">
    <source>
        <dbReference type="ARBA" id="ARBA00022741"/>
    </source>
</evidence>
<evidence type="ECO:0000313" key="5">
    <source>
        <dbReference type="Proteomes" id="UP000067476"/>
    </source>
</evidence>
<gene>
    <name evidence="4" type="ORF">SLITO_v1c10940</name>
</gene>
<reference evidence="4 5" key="1">
    <citation type="journal article" date="2015" name="Genome Announc.">
        <title>Complete Genome Sequence of Spiroplasma litorale TN-1T (DSM 21781), a Bacterium Isolated from a Green-Eyed Horsefly (Tabanus nigrovittatus).</title>
        <authorList>
            <person name="Lo W.S."/>
            <person name="Lai Y.C."/>
            <person name="Lien Y.W."/>
            <person name="Wang T.H."/>
            <person name="Kuo C.H."/>
        </authorList>
    </citation>
    <scope>NUCLEOTIDE SEQUENCE [LARGE SCALE GENOMIC DNA]</scope>
    <source>
        <strain evidence="4 5">TN-1</strain>
    </source>
</reference>
<keyword evidence="1" id="KW-0547">Nucleotide-binding</keyword>
<evidence type="ECO:0000256" key="2">
    <source>
        <dbReference type="ARBA" id="ARBA00022840"/>
    </source>
</evidence>
<proteinExistence type="predicted"/>
<dbReference type="FunFam" id="3.40.50.300:FF:000011">
    <property type="entry name" value="Putative ABC transporter ATP-binding component"/>
    <property type="match status" value="1"/>
</dbReference>
<dbReference type="Pfam" id="PF12848">
    <property type="entry name" value="ABC_tran_Xtn"/>
    <property type="match status" value="1"/>
</dbReference>
<dbReference type="EMBL" id="CP012357">
    <property type="protein sequence ID" value="AKX34705.1"/>
    <property type="molecule type" value="Genomic_DNA"/>
</dbReference>
<dbReference type="PROSITE" id="PS00211">
    <property type="entry name" value="ABC_TRANSPORTER_1"/>
    <property type="match status" value="2"/>
</dbReference>
<dbReference type="SUPFAM" id="SSF52540">
    <property type="entry name" value="P-loop containing nucleoside triphosphate hydrolases"/>
    <property type="match status" value="2"/>
</dbReference>
<dbReference type="InterPro" id="IPR003593">
    <property type="entry name" value="AAA+_ATPase"/>
</dbReference>
<protein>
    <submittedName>
        <fullName evidence="4">ABC transporter ATP-binding protein</fullName>
    </submittedName>
</protein>
<dbReference type="SMART" id="SM00382">
    <property type="entry name" value="AAA"/>
    <property type="match status" value="2"/>
</dbReference>
<feature type="domain" description="ABC transporter" evidence="3">
    <location>
        <begin position="4"/>
        <end position="256"/>
    </location>
</feature>
<keyword evidence="2 4" id="KW-0067">ATP-binding</keyword>
<dbReference type="AlphaFoldDB" id="A0A0K1W305"/>
<evidence type="ECO:0000259" key="3">
    <source>
        <dbReference type="PROSITE" id="PS50893"/>
    </source>
</evidence>
<sequence>MGLVNIQNLSHANGDKKLYRETSLKLNRKEHIALVGPNGAGKTTLLNIISKKIIPDLGEVEIHSKTKIGYLDQHLEISDDVYVEEYLKSAFKDLYDIEKRMNDIYEKMAENYDEDELVKALKYQDILNLNDFDSIEKRIGNLVNGLGIGVDKLERKMSELSGGQKNKVMLAKLLLSDNDFLVLDEPTNFLDIEQVNWLANFLQSYEKAFIMVSHDQDFINKTCNIIYALDNLKLTRYVGNYDKYLQELAIQQDQYDKDYLSQQKKIKKLETYIAKNIARASTSKSAQSRRKTLDKLDVMDKRKENPKPNFNFIYKEPASNVIIKANDLVIGYDNPLLHKLNFEIRSGEKCIIKGKNGIGKTTFLKTLSKEVNPFDGEINLGNGVSYTYFKQAEKCGDVNAITYLMNKFKELTEREARAKIGQFGVRNDLMIRPMSTLSGGEQTKVRLSALSMQPCSLLILDEPTNHLDALAKESLLEAIVNFKGTVLLTTHDINFSTKWADKVINFEDLV</sequence>
<dbReference type="PANTHER" id="PTHR42855">
    <property type="entry name" value="ABC TRANSPORTER ATP-BINDING SUBUNIT"/>
    <property type="match status" value="1"/>
</dbReference>
<dbReference type="InterPro" id="IPR032781">
    <property type="entry name" value="ABC_tran_Xtn"/>
</dbReference>
<dbReference type="PANTHER" id="PTHR42855:SF2">
    <property type="entry name" value="DRUG RESISTANCE ABC TRANSPORTER,ATP-BINDING PROTEIN"/>
    <property type="match status" value="1"/>
</dbReference>
<dbReference type="PATRIC" id="fig|216942.3.peg.1117"/>
<dbReference type="Gene3D" id="3.40.50.300">
    <property type="entry name" value="P-loop containing nucleotide triphosphate hydrolases"/>
    <property type="match status" value="2"/>
</dbReference>
<keyword evidence="5" id="KW-1185">Reference proteome</keyword>
<feature type="domain" description="ABC transporter" evidence="3">
    <location>
        <begin position="316"/>
        <end position="510"/>
    </location>
</feature>
<dbReference type="PROSITE" id="PS50893">
    <property type="entry name" value="ABC_TRANSPORTER_2"/>
    <property type="match status" value="2"/>
</dbReference>
<dbReference type="InterPro" id="IPR017871">
    <property type="entry name" value="ABC_transporter-like_CS"/>
</dbReference>